<evidence type="ECO:0000256" key="3">
    <source>
        <dbReference type="ARBA" id="ARBA00022679"/>
    </source>
</evidence>
<evidence type="ECO:0000313" key="11">
    <source>
        <dbReference type="EMBL" id="GAA0264993.1"/>
    </source>
</evidence>
<evidence type="ECO:0000256" key="8">
    <source>
        <dbReference type="SAM" id="MobiDB-lite"/>
    </source>
</evidence>
<feature type="compositionally biased region" description="Gly residues" evidence="8">
    <location>
        <begin position="452"/>
        <end position="478"/>
    </location>
</feature>
<evidence type="ECO:0000256" key="1">
    <source>
        <dbReference type="ARBA" id="ARBA00012513"/>
    </source>
</evidence>
<comment type="caution">
    <text evidence="11">The sequence shown here is derived from an EMBL/GenBank/DDBJ whole genome shotgun (WGS) entry which is preliminary data.</text>
</comment>
<feature type="region of interest" description="Disordered" evidence="8">
    <location>
        <begin position="401"/>
        <end position="493"/>
    </location>
</feature>
<evidence type="ECO:0000256" key="7">
    <source>
        <dbReference type="PROSITE-ProRule" id="PRU10141"/>
    </source>
</evidence>
<dbReference type="Proteomes" id="UP001500967">
    <property type="component" value="Unassembled WGS sequence"/>
</dbReference>
<keyword evidence="9" id="KW-0812">Transmembrane</keyword>
<name>A0ABN0UXW2_9ACTN</name>
<evidence type="ECO:0000259" key="10">
    <source>
        <dbReference type="PROSITE" id="PS50011"/>
    </source>
</evidence>
<dbReference type="Gene3D" id="1.10.510.10">
    <property type="entry name" value="Transferase(Phosphotransferase) domain 1"/>
    <property type="match status" value="1"/>
</dbReference>
<evidence type="ECO:0000256" key="6">
    <source>
        <dbReference type="ARBA" id="ARBA00022840"/>
    </source>
</evidence>
<dbReference type="SUPFAM" id="SSF56112">
    <property type="entry name" value="Protein kinase-like (PK-like)"/>
    <property type="match status" value="1"/>
</dbReference>
<accession>A0ABN0UXW2</accession>
<feature type="region of interest" description="Disordered" evidence="8">
    <location>
        <begin position="524"/>
        <end position="604"/>
    </location>
</feature>
<dbReference type="RefSeq" id="WP_344652194.1">
    <property type="nucleotide sequence ID" value="NZ_BAAAGX010000023.1"/>
</dbReference>
<dbReference type="InterPro" id="IPR000719">
    <property type="entry name" value="Prot_kinase_dom"/>
</dbReference>
<protein>
    <recommendedName>
        <fullName evidence="1">non-specific serine/threonine protein kinase</fullName>
        <ecNumber evidence="1">2.7.11.1</ecNumber>
    </recommendedName>
</protein>
<evidence type="ECO:0000256" key="4">
    <source>
        <dbReference type="ARBA" id="ARBA00022741"/>
    </source>
</evidence>
<dbReference type="EC" id="2.7.11.1" evidence="1"/>
<evidence type="ECO:0000256" key="5">
    <source>
        <dbReference type="ARBA" id="ARBA00022777"/>
    </source>
</evidence>
<reference evidence="11 12" key="1">
    <citation type="journal article" date="2019" name="Int. J. Syst. Evol. Microbiol.">
        <title>The Global Catalogue of Microorganisms (GCM) 10K type strain sequencing project: providing services to taxonomists for standard genome sequencing and annotation.</title>
        <authorList>
            <consortium name="The Broad Institute Genomics Platform"/>
            <consortium name="The Broad Institute Genome Sequencing Center for Infectious Disease"/>
            <person name="Wu L."/>
            <person name="Ma J."/>
        </authorList>
    </citation>
    <scope>NUCLEOTIDE SEQUENCE [LARGE SCALE GENOMIC DNA]</scope>
    <source>
        <strain evidence="11 12">JCM 10425</strain>
    </source>
</reference>
<keyword evidence="2" id="KW-0723">Serine/threonine-protein kinase</keyword>
<proteinExistence type="predicted"/>
<dbReference type="PANTHER" id="PTHR43289">
    <property type="entry name" value="MITOGEN-ACTIVATED PROTEIN KINASE KINASE KINASE 20-RELATED"/>
    <property type="match status" value="1"/>
</dbReference>
<keyword evidence="3" id="KW-0808">Transferase</keyword>
<feature type="region of interest" description="Disordered" evidence="8">
    <location>
        <begin position="270"/>
        <end position="349"/>
    </location>
</feature>
<dbReference type="PANTHER" id="PTHR43289:SF6">
    <property type="entry name" value="SERINE_THREONINE-PROTEIN KINASE NEKL-3"/>
    <property type="match status" value="1"/>
</dbReference>
<dbReference type="Gene3D" id="3.30.200.20">
    <property type="entry name" value="Phosphorylase Kinase, domain 1"/>
    <property type="match status" value="1"/>
</dbReference>
<feature type="domain" description="Protein kinase" evidence="10">
    <location>
        <begin position="11"/>
        <end position="266"/>
    </location>
</feature>
<sequence length="715" mass="72644">MSEQRTVDGRYRLDKAVGSGGMGVVWRAFDLRLGRVVAVKEVRFPSAMSDDERDALTKRAMLEAQSAGRLDHPNIVPVHDVILEGEQPFIIMRFVEGRSLDQTVSADGPLPDRVVARIGVQLLDALGAAHAADVIHRDVKPHNVLIQTDGTAQLTDFSIASVFGTETLTKTGALLGSPGYIAPERLMTGATTPGGDLFALGATLFFAVEGIGPFVAKETIVGLFASATQPHPRPKFAGPRLTRVIDGLLEKKPEERLDRPEARALLLSIAETPEESETRSGEFVPPPPGRVDTDDRVGRGAAAVPGLPQGDLPSDNSTAVFAVREQSRPLSRQSSNAPSSGAPSSGAPVSGGVVYGRPISGAPVSGAPSSGGAVYGRPISGAPVSGGVVYGRPISGAPVSGAPISGAPSSGAPSSGAPWAGVPTSGVPVTGARELGWGPGGGPSSGHDSGHGNSGHGNSGHGNSGHGNSGHGNSGHGGPPTFRPSAVPTSPPAGQRWKRLLAVVTIIVLGLGAGIIANLIATTQDRSSRANRAGTNIEEVPTTGNDTTPTTPPSPGAEMSDDPGAKPVPTGTRPQPTPTTSSPGPGITSEEPPEPKVLSASLSVQQPTNPVDCANPLAIAITVNVKTTGALAVEWAVSRGGTTVASQTRTVGEKDTGFSVSPLDTMAKPAAGAHSYSLSIKAPNAVSAGPETIEIKCAQADPGGTNTATPNAFTR</sequence>
<dbReference type="PROSITE" id="PS50011">
    <property type="entry name" value="PROTEIN_KINASE_DOM"/>
    <property type="match status" value="1"/>
</dbReference>
<feature type="compositionally biased region" description="Low complexity" evidence="8">
    <location>
        <begin position="401"/>
        <end position="423"/>
    </location>
</feature>
<dbReference type="InterPro" id="IPR011009">
    <property type="entry name" value="Kinase-like_dom_sf"/>
</dbReference>
<keyword evidence="5" id="KW-0418">Kinase</keyword>
<keyword evidence="4 7" id="KW-0547">Nucleotide-binding</keyword>
<feature type="compositionally biased region" description="Low complexity" evidence="8">
    <location>
        <begin position="569"/>
        <end position="589"/>
    </location>
</feature>
<organism evidence="11 12">
    <name type="scientific">Cryptosporangium japonicum</name>
    <dbReference type="NCBI Taxonomy" id="80872"/>
    <lineage>
        <taxon>Bacteria</taxon>
        <taxon>Bacillati</taxon>
        <taxon>Actinomycetota</taxon>
        <taxon>Actinomycetes</taxon>
        <taxon>Cryptosporangiales</taxon>
        <taxon>Cryptosporangiaceae</taxon>
        <taxon>Cryptosporangium</taxon>
    </lineage>
</organism>
<dbReference type="SMART" id="SM00220">
    <property type="entry name" value="S_TKc"/>
    <property type="match status" value="1"/>
</dbReference>
<keyword evidence="6 7" id="KW-0067">ATP-binding</keyword>
<keyword evidence="9" id="KW-1133">Transmembrane helix</keyword>
<dbReference type="EMBL" id="BAAAGX010000023">
    <property type="protein sequence ID" value="GAA0264993.1"/>
    <property type="molecule type" value="Genomic_DNA"/>
</dbReference>
<dbReference type="CDD" id="cd14014">
    <property type="entry name" value="STKc_PknB_like"/>
    <property type="match status" value="1"/>
</dbReference>
<dbReference type="Pfam" id="PF00069">
    <property type="entry name" value="Pkinase"/>
    <property type="match status" value="1"/>
</dbReference>
<dbReference type="PROSITE" id="PS00108">
    <property type="entry name" value="PROTEIN_KINASE_ST"/>
    <property type="match status" value="1"/>
</dbReference>
<feature type="compositionally biased region" description="Low complexity" evidence="8">
    <location>
        <begin position="334"/>
        <end position="349"/>
    </location>
</feature>
<gene>
    <name evidence="11" type="ORF">GCM10009539_59310</name>
</gene>
<keyword evidence="9" id="KW-0472">Membrane</keyword>
<dbReference type="InterPro" id="IPR017441">
    <property type="entry name" value="Protein_kinase_ATP_BS"/>
</dbReference>
<evidence type="ECO:0000256" key="2">
    <source>
        <dbReference type="ARBA" id="ARBA00022527"/>
    </source>
</evidence>
<dbReference type="PROSITE" id="PS00107">
    <property type="entry name" value="PROTEIN_KINASE_ATP"/>
    <property type="match status" value="1"/>
</dbReference>
<keyword evidence="12" id="KW-1185">Reference proteome</keyword>
<evidence type="ECO:0000313" key="12">
    <source>
        <dbReference type="Proteomes" id="UP001500967"/>
    </source>
</evidence>
<feature type="binding site" evidence="7">
    <location>
        <position position="40"/>
    </location>
    <ligand>
        <name>ATP</name>
        <dbReference type="ChEBI" id="CHEBI:30616"/>
    </ligand>
</feature>
<feature type="transmembrane region" description="Helical" evidence="9">
    <location>
        <begin position="500"/>
        <end position="521"/>
    </location>
</feature>
<evidence type="ECO:0000256" key="9">
    <source>
        <dbReference type="SAM" id="Phobius"/>
    </source>
</evidence>
<dbReference type="InterPro" id="IPR008271">
    <property type="entry name" value="Ser/Thr_kinase_AS"/>
</dbReference>